<dbReference type="Proteomes" id="UP000265520">
    <property type="component" value="Unassembled WGS sequence"/>
</dbReference>
<feature type="non-terminal residue" evidence="2">
    <location>
        <position position="1"/>
    </location>
</feature>
<feature type="non-terminal residue" evidence="2">
    <location>
        <position position="133"/>
    </location>
</feature>
<evidence type="ECO:0000313" key="3">
    <source>
        <dbReference type="Proteomes" id="UP000265520"/>
    </source>
</evidence>
<evidence type="ECO:0000256" key="1">
    <source>
        <dbReference type="SAM" id="MobiDB-lite"/>
    </source>
</evidence>
<keyword evidence="3" id="KW-1185">Reference proteome</keyword>
<name>A0A392R9A7_9FABA</name>
<evidence type="ECO:0000313" key="2">
    <source>
        <dbReference type="EMBL" id="MCI33161.1"/>
    </source>
</evidence>
<sequence>DLSVQPSPAPSVEVVHEKRDQAKDPKDTTSRKNPRVDTVGSSLGAGLHKLQPGVPAADFVLPPAFGHEQLFDGQTRMLVPEAAAAIMDDLGPEALRNEIANSSVAVLKLLEVVTHLNGRECQYLKERDAARKR</sequence>
<dbReference type="EMBL" id="LXQA010201983">
    <property type="protein sequence ID" value="MCI33161.1"/>
    <property type="molecule type" value="Genomic_DNA"/>
</dbReference>
<feature type="compositionally biased region" description="Basic and acidic residues" evidence="1">
    <location>
        <begin position="14"/>
        <end position="30"/>
    </location>
</feature>
<feature type="region of interest" description="Disordered" evidence="1">
    <location>
        <begin position="1"/>
        <end position="44"/>
    </location>
</feature>
<organism evidence="2 3">
    <name type="scientific">Trifolium medium</name>
    <dbReference type="NCBI Taxonomy" id="97028"/>
    <lineage>
        <taxon>Eukaryota</taxon>
        <taxon>Viridiplantae</taxon>
        <taxon>Streptophyta</taxon>
        <taxon>Embryophyta</taxon>
        <taxon>Tracheophyta</taxon>
        <taxon>Spermatophyta</taxon>
        <taxon>Magnoliopsida</taxon>
        <taxon>eudicotyledons</taxon>
        <taxon>Gunneridae</taxon>
        <taxon>Pentapetalae</taxon>
        <taxon>rosids</taxon>
        <taxon>fabids</taxon>
        <taxon>Fabales</taxon>
        <taxon>Fabaceae</taxon>
        <taxon>Papilionoideae</taxon>
        <taxon>50 kb inversion clade</taxon>
        <taxon>NPAAA clade</taxon>
        <taxon>Hologalegina</taxon>
        <taxon>IRL clade</taxon>
        <taxon>Trifolieae</taxon>
        <taxon>Trifolium</taxon>
    </lineage>
</organism>
<comment type="caution">
    <text evidence="2">The sequence shown here is derived from an EMBL/GenBank/DDBJ whole genome shotgun (WGS) entry which is preliminary data.</text>
</comment>
<reference evidence="2 3" key="1">
    <citation type="journal article" date="2018" name="Front. Plant Sci.">
        <title>Red Clover (Trifolium pratense) and Zigzag Clover (T. medium) - A Picture of Genomic Similarities and Differences.</title>
        <authorList>
            <person name="Dluhosova J."/>
            <person name="Istvanek J."/>
            <person name="Nedelnik J."/>
            <person name="Repkova J."/>
        </authorList>
    </citation>
    <scope>NUCLEOTIDE SEQUENCE [LARGE SCALE GENOMIC DNA]</scope>
    <source>
        <strain evidence="3">cv. 10/8</strain>
        <tissue evidence="2">Leaf</tissue>
    </source>
</reference>
<dbReference type="AlphaFoldDB" id="A0A392R9A7"/>
<proteinExistence type="predicted"/>
<protein>
    <submittedName>
        <fullName evidence="2">Uncharacterized protein</fullName>
    </submittedName>
</protein>
<accession>A0A392R9A7</accession>